<dbReference type="Pfam" id="PF02594">
    <property type="entry name" value="DUF167"/>
    <property type="match status" value="1"/>
</dbReference>
<dbReference type="NCBIfam" id="TIGR00251">
    <property type="entry name" value="DUF167 family protein"/>
    <property type="match status" value="1"/>
</dbReference>
<dbReference type="AlphaFoldDB" id="F3KVE8"/>
<dbReference type="SUPFAM" id="SSF69786">
    <property type="entry name" value="YggU-like"/>
    <property type="match status" value="1"/>
</dbReference>
<evidence type="ECO:0000256" key="1">
    <source>
        <dbReference type="ARBA" id="ARBA00010364"/>
    </source>
</evidence>
<reference evidence="3 4" key="1">
    <citation type="journal article" date="2011" name="EMBO J.">
        <title>Structural diversity of bacterial flagellar motors.</title>
        <authorList>
            <person name="Chen S."/>
            <person name="Beeby M."/>
            <person name="Murphy G.E."/>
            <person name="Leadbetter J.R."/>
            <person name="Hendrixson D.R."/>
            <person name="Briegel A."/>
            <person name="Li Z."/>
            <person name="Shi J."/>
            <person name="Tocheva E.I."/>
            <person name="Muller A."/>
            <person name="Dobro M.J."/>
            <person name="Jensen G.J."/>
        </authorList>
    </citation>
    <scope>NUCLEOTIDE SEQUENCE [LARGE SCALE GENOMIC DNA]</scope>
    <source>
        <strain evidence="3 4">ATCC 19624</strain>
    </source>
</reference>
<dbReference type="Proteomes" id="UP000016368">
    <property type="component" value="Unassembled WGS sequence"/>
</dbReference>
<dbReference type="STRING" id="887062.HGR_12177"/>
<dbReference type="eggNOG" id="COG1872">
    <property type="taxonomic scope" value="Bacteria"/>
</dbReference>
<dbReference type="Gene3D" id="3.30.1200.10">
    <property type="entry name" value="YggU-like"/>
    <property type="match status" value="1"/>
</dbReference>
<comment type="caution">
    <text evidence="3">The sequence shown here is derived from an EMBL/GenBank/DDBJ whole genome shotgun (WGS) entry which is preliminary data.</text>
</comment>
<name>F3KVE8_9BURK</name>
<dbReference type="InterPro" id="IPR036591">
    <property type="entry name" value="YggU-like_sf"/>
</dbReference>
<keyword evidence="4" id="KW-1185">Reference proteome</keyword>
<evidence type="ECO:0000313" key="4">
    <source>
        <dbReference type="Proteomes" id="UP000016368"/>
    </source>
</evidence>
<accession>F3KVE8</accession>
<dbReference type="OrthoDB" id="9800587at2"/>
<evidence type="ECO:0000256" key="2">
    <source>
        <dbReference type="HAMAP-Rule" id="MF_00634"/>
    </source>
</evidence>
<organism evidence="3 4">
    <name type="scientific">Hylemonella gracilis ATCC 19624</name>
    <dbReference type="NCBI Taxonomy" id="887062"/>
    <lineage>
        <taxon>Bacteria</taxon>
        <taxon>Pseudomonadati</taxon>
        <taxon>Pseudomonadota</taxon>
        <taxon>Betaproteobacteria</taxon>
        <taxon>Burkholderiales</taxon>
        <taxon>Comamonadaceae</taxon>
        <taxon>Hylemonella</taxon>
    </lineage>
</organism>
<comment type="similarity">
    <text evidence="1 2">Belongs to the UPF0235 family.</text>
</comment>
<dbReference type="PANTHER" id="PTHR13420:SF7">
    <property type="entry name" value="UPF0235 PROTEIN C15ORF40"/>
    <property type="match status" value="1"/>
</dbReference>
<gene>
    <name evidence="3" type="ORF">HGR_12177</name>
</gene>
<dbReference type="RefSeq" id="WP_006298514.1">
    <property type="nucleotide sequence ID" value="NZ_AEGR01000075.1"/>
</dbReference>
<dbReference type="EMBL" id="AEGR01000075">
    <property type="protein sequence ID" value="EGI76260.1"/>
    <property type="molecule type" value="Genomic_DNA"/>
</dbReference>
<proteinExistence type="inferred from homology"/>
<evidence type="ECO:0000313" key="3">
    <source>
        <dbReference type="EMBL" id="EGI76260.1"/>
    </source>
</evidence>
<dbReference type="PANTHER" id="PTHR13420">
    <property type="entry name" value="UPF0235 PROTEIN C15ORF40"/>
    <property type="match status" value="1"/>
</dbReference>
<dbReference type="GO" id="GO:0005737">
    <property type="term" value="C:cytoplasm"/>
    <property type="evidence" value="ECO:0007669"/>
    <property type="project" value="TreeGrafter"/>
</dbReference>
<dbReference type="SMART" id="SM01152">
    <property type="entry name" value="DUF167"/>
    <property type="match status" value="1"/>
</dbReference>
<dbReference type="InterPro" id="IPR003746">
    <property type="entry name" value="DUF167"/>
</dbReference>
<protein>
    <recommendedName>
        <fullName evidence="2">UPF0235 protein HGR_12177</fullName>
    </recommendedName>
</protein>
<dbReference type="HAMAP" id="MF_00634">
    <property type="entry name" value="UPF0235"/>
    <property type="match status" value="1"/>
</dbReference>
<sequence length="115" mass="12401">MNRSSGQNQTNATFLRAQKDGSVLVDLHVMPNASRTQIQGLFDGALKVRLQAPPVDGKANEALRVWLAKTLSIPNSSVTLQHGATARRKQLHVAAHSAVTADWKQLSPPESSPPD</sequence>